<dbReference type="Proteomes" id="UP001165498">
    <property type="component" value="Unassembled WGS sequence"/>
</dbReference>
<dbReference type="RefSeq" id="WP_255915047.1">
    <property type="nucleotide sequence ID" value="NZ_JANFQO010000012.1"/>
</dbReference>
<accession>A0ABT1QUA7</accession>
<keyword evidence="1" id="KW-0732">Signal</keyword>
<protein>
    <submittedName>
        <fullName evidence="2">Uncharacterized protein</fullName>
    </submittedName>
</protein>
<gene>
    <name evidence="2" type="ORF">NM961_14135</name>
</gene>
<evidence type="ECO:0000313" key="2">
    <source>
        <dbReference type="EMBL" id="MCQ4165857.1"/>
    </source>
</evidence>
<reference evidence="2" key="1">
    <citation type="submission" date="2022-07" db="EMBL/GenBank/DDBJ databases">
        <title>Tahibacter sp., a new gammaproteobacterium isolated from the silt sample collected at pig farm.</title>
        <authorList>
            <person name="Chen H."/>
        </authorList>
    </citation>
    <scope>NUCLEOTIDE SEQUENCE</scope>
    <source>
        <strain evidence="2">P2K</strain>
    </source>
</reference>
<evidence type="ECO:0000313" key="3">
    <source>
        <dbReference type="Proteomes" id="UP001165498"/>
    </source>
</evidence>
<sequence>MITKKLRLRAGLAGLIGFGLLAPLAGAGAAVATASDLGSPADTAQLFSEDYARLIEATLPAFRSDELARRLALLREKYPNGENTVTLRKLSDIEALLGLPHATTGGSDYVATKTHAYGISAGSGRVHFARNLEGQPPMAFEEAQRSQREIEARHFDLLQRAGISPAQVLFTTSGIVSLRTQSADMSDEKALLAADSVYTYALRSIEGLQVEGSEARLASRSGGDLVSLSLRWPALQLHPQLTSFKLKSAEELKREILPQVKQAANGAVVNLQMAVVLRPVSLDGRRVFVPSLKVGVLPKEEAGAVFYVDLPQQALAYKEGDVIDR</sequence>
<evidence type="ECO:0000256" key="1">
    <source>
        <dbReference type="SAM" id="SignalP"/>
    </source>
</evidence>
<proteinExistence type="predicted"/>
<comment type="caution">
    <text evidence="2">The sequence shown here is derived from an EMBL/GenBank/DDBJ whole genome shotgun (WGS) entry which is preliminary data.</text>
</comment>
<name>A0ABT1QUA7_9GAMM</name>
<organism evidence="2 3">
    <name type="scientific">Tahibacter harae</name>
    <dbReference type="NCBI Taxonomy" id="2963937"/>
    <lineage>
        <taxon>Bacteria</taxon>
        <taxon>Pseudomonadati</taxon>
        <taxon>Pseudomonadota</taxon>
        <taxon>Gammaproteobacteria</taxon>
        <taxon>Lysobacterales</taxon>
        <taxon>Rhodanobacteraceae</taxon>
        <taxon>Tahibacter</taxon>
    </lineage>
</organism>
<keyword evidence="3" id="KW-1185">Reference proteome</keyword>
<feature type="chain" id="PRO_5046428258" evidence="1">
    <location>
        <begin position="28"/>
        <end position="325"/>
    </location>
</feature>
<feature type="signal peptide" evidence="1">
    <location>
        <begin position="1"/>
        <end position="27"/>
    </location>
</feature>
<dbReference type="EMBL" id="JANFQO010000012">
    <property type="protein sequence ID" value="MCQ4165857.1"/>
    <property type="molecule type" value="Genomic_DNA"/>
</dbReference>